<keyword evidence="3" id="KW-1185">Reference proteome</keyword>
<evidence type="ECO:0000313" key="2">
    <source>
        <dbReference type="EMBL" id="CAE7695169.1"/>
    </source>
</evidence>
<keyword evidence="1" id="KW-0732">Signal</keyword>
<evidence type="ECO:0008006" key="4">
    <source>
        <dbReference type="Google" id="ProtNLM"/>
    </source>
</evidence>
<protein>
    <recommendedName>
        <fullName evidence="4">VWFD domain-containing protein</fullName>
    </recommendedName>
</protein>
<organism evidence="2 3">
    <name type="scientific">Symbiodinium pilosum</name>
    <name type="common">Dinoflagellate</name>
    <dbReference type="NCBI Taxonomy" id="2952"/>
    <lineage>
        <taxon>Eukaryota</taxon>
        <taxon>Sar</taxon>
        <taxon>Alveolata</taxon>
        <taxon>Dinophyceae</taxon>
        <taxon>Suessiales</taxon>
        <taxon>Symbiodiniaceae</taxon>
        <taxon>Symbiodinium</taxon>
    </lineage>
</organism>
<dbReference type="EMBL" id="CAJNIZ010044606">
    <property type="protein sequence ID" value="CAE7695169.1"/>
    <property type="molecule type" value="Genomic_DNA"/>
</dbReference>
<gene>
    <name evidence="2" type="ORF">SPIL2461_LOCUS19494</name>
</gene>
<dbReference type="Proteomes" id="UP000649617">
    <property type="component" value="Unassembled WGS sequence"/>
</dbReference>
<accession>A0A812WNI0</accession>
<evidence type="ECO:0000256" key="1">
    <source>
        <dbReference type="SAM" id="SignalP"/>
    </source>
</evidence>
<proteinExistence type="predicted"/>
<feature type="chain" id="PRO_5032734185" description="VWFD domain-containing protein" evidence="1">
    <location>
        <begin position="23"/>
        <end position="558"/>
    </location>
</feature>
<sequence>MAHRTLFMIWQALAVLTRGDKASCSECAAIDDWNDEQFEQCNVWGDPHISDSWSVNGRFDFNGVGVYRYAHIDACGGGFKLDAFQCQHSDWKHSAILYVGIELNNGAKVFVNSTHVSTSGSVSVTGAQGSDGEMEMTNPRDGVNILSDDSCIRINVNAVNLRGDLHATNGIKIRAPQDAVTDKGICGGAKQWEEHVVRGQPDFVFSIDQWRYMCGACSALGGLHPPNCPSPYFGQFDLTPGGEFLRPFEKTDERECVSLHDGDIVQQLEDNGKNSVAYAILEKSMSCRDFCHNRSSQCVDVVDNVDFAPCSFSTNVSKKKAKADCDSTEYYDLNCICAKPDLSAPGPDKRFICDDRVDAAGNAFTLEDAIQLCKAKAPFLHNAQWDRKGCKNDGECRIDFILGACVSDVCNEDPINRVAVAKNAGDQDPSRSPKESADRCVADRLGRELCRELTKGENCSFDPEAVMQEKAELCEDTVCEDASLLQRSEGEEVGLLQRRNVDVKMNLTTSHCSHRVHFCQRVCHSVLATTDGGKRKCMQYCDNDSSFAHVRDILKSCC</sequence>
<reference evidence="2" key="1">
    <citation type="submission" date="2021-02" db="EMBL/GenBank/DDBJ databases">
        <authorList>
            <person name="Dougan E. K."/>
            <person name="Rhodes N."/>
            <person name="Thang M."/>
            <person name="Chan C."/>
        </authorList>
    </citation>
    <scope>NUCLEOTIDE SEQUENCE</scope>
</reference>
<evidence type="ECO:0000313" key="3">
    <source>
        <dbReference type="Proteomes" id="UP000649617"/>
    </source>
</evidence>
<feature type="signal peptide" evidence="1">
    <location>
        <begin position="1"/>
        <end position="22"/>
    </location>
</feature>
<comment type="caution">
    <text evidence="2">The sequence shown here is derived from an EMBL/GenBank/DDBJ whole genome shotgun (WGS) entry which is preliminary data.</text>
</comment>
<dbReference type="OrthoDB" id="408567at2759"/>
<dbReference type="AlphaFoldDB" id="A0A812WNI0"/>
<name>A0A812WNI0_SYMPI</name>